<keyword evidence="4" id="KW-1185">Reference proteome</keyword>
<dbReference type="Proteomes" id="UP000765802">
    <property type="component" value="Unassembled WGS sequence"/>
</dbReference>
<comment type="caution">
    <text evidence="3">The sequence shown here is derived from an EMBL/GenBank/DDBJ whole genome shotgun (WGS) entry which is preliminary data.</text>
</comment>
<name>A0ABR7MAD1_9BACT</name>
<dbReference type="Gene3D" id="2.30.180.10">
    <property type="entry name" value="FAS1 domain"/>
    <property type="match status" value="2"/>
</dbReference>
<dbReference type="PROSITE" id="PS50213">
    <property type="entry name" value="FAS1"/>
    <property type="match status" value="2"/>
</dbReference>
<dbReference type="InterPro" id="IPR000782">
    <property type="entry name" value="FAS1_domain"/>
</dbReference>
<evidence type="ECO:0000313" key="4">
    <source>
        <dbReference type="Proteomes" id="UP000765802"/>
    </source>
</evidence>
<accession>A0ABR7MAD1</accession>
<reference evidence="3 4" key="1">
    <citation type="submission" date="2016-07" db="EMBL/GenBank/DDBJ databases">
        <title>Genome analysis of Flavihumibacter stibioxidans YS-17.</title>
        <authorList>
            <person name="Shi K."/>
            <person name="Han Y."/>
            <person name="Wang G."/>
        </authorList>
    </citation>
    <scope>NUCLEOTIDE SEQUENCE [LARGE SCALE GENOMIC DNA]</scope>
    <source>
        <strain evidence="3 4">YS-17</strain>
    </source>
</reference>
<proteinExistence type="predicted"/>
<dbReference type="SUPFAM" id="SSF82153">
    <property type="entry name" value="FAS1 domain"/>
    <property type="match status" value="2"/>
</dbReference>
<evidence type="ECO:0000256" key="1">
    <source>
        <dbReference type="SAM" id="SignalP"/>
    </source>
</evidence>
<feature type="domain" description="FAS1" evidence="2">
    <location>
        <begin position="171"/>
        <end position="314"/>
    </location>
</feature>
<dbReference type="InterPro" id="IPR050904">
    <property type="entry name" value="Adhesion/Biosynth-related"/>
</dbReference>
<evidence type="ECO:0000313" key="3">
    <source>
        <dbReference type="EMBL" id="MBC6491789.1"/>
    </source>
</evidence>
<protein>
    <recommendedName>
        <fullName evidence="2">FAS1 domain-containing protein</fullName>
    </recommendedName>
</protein>
<feature type="signal peptide" evidence="1">
    <location>
        <begin position="1"/>
        <end position="27"/>
    </location>
</feature>
<keyword evidence="1" id="KW-0732">Signal</keyword>
<feature type="domain" description="FAS1" evidence="2">
    <location>
        <begin position="37"/>
        <end position="167"/>
    </location>
</feature>
<dbReference type="InterPro" id="IPR036378">
    <property type="entry name" value="FAS1_dom_sf"/>
</dbReference>
<dbReference type="PANTHER" id="PTHR10900:SF77">
    <property type="entry name" value="FI19380P1"/>
    <property type="match status" value="1"/>
</dbReference>
<dbReference type="Pfam" id="PF02469">
    <property type="entry name" value="Fasciclin"/>
    <property type="match status" value="2"/>
</dbReference>
<feature type="chain" id="PRO_5046814660" description="FAS1 domain-containing protein" evidence="1">
    <location>
        <begin position="28"/>
        <end position="315"/>
    </location>
</feature>
<organism evidence="3 4">
    <name type="scientific">Flavihumibacter stibioxidans</name>
    <dbReference type="NCBI Taxonomy" id="1834163"/>
    <lineage>
        <taxon>Bacteria</taxon>
        <taxon>Pseudomonadati</taxon>
        <taxon>Bacteroidota</taxon>
        <taxon>Chitinophagia</taxon>
        <taxon>Chitinophagales</taxon>
        <taxon>Chitinophagaceae</taxon>
        <taxon>Flavihumibacter</taxon>
    </lineage>
</organism>
<evidence type="ECO:0000259" key="2">
    <source>
        <dbReference type="PROSITE" id="PS50213"/>
    </source>
</evidence>
<dbReference type="SMART" id="SM00554">
    <property type="entry name" value="FAS1"/>
    <property type="match status" value="2"/>
</dbReference>
<sequence>MNMKKYMTSLKLAAIALCGSMVMISCSEDNDSPAPVDPTITNIVVADTNFSILAAAVTRAGLADALTQPGNLTVFAPDNNAFRAAGITAAVVNSLAPADLAAILTYHVVGAKVPSTSVPASDSVRTLGGKLLFASKNANGVFVNGVRVKTADVAASNGVIHVINGVLTPPTKTIAEIATGNPQFSILVAAVVKAGLVDAVSNPGKYTVFAPTNAAFQAAGFADEAAINAADAADVLAIVSQHVIATNVYASDLVNNATAPTIKAGATLTVNTSPAGVKLTGSANPFSNVVTTGAGTTFDITTTNGVIHVIDRVIL</sequence>
<dbReference type="PROSITE" id="PS51257">
    <property type="entry name" value="PROKAR_LIPOPROTEIN"/>
    <property type="match status" value="1"/>
</dbReference>
<gene>
    <name evidence="3" type="ORF">BC349_12070</name>
</gene>
<dbReference type="EMBL" id="MBUA01000023">
    <property type="protein sequence ID" value="MBC6491789.1"/>
    <property type="molecule type" value="Genomic_DNA"/>
</dbReference>
<dbReference type="PANTHER" id="PTHR10900">
    <property type="entry name" value="PERIOSTIN-RELATED"/>
    <property type="match status" value="1"/>
</dbReference>